<sequence>IQHDDNIQTTQTIHIYMFKVERFHEATAYLTNFSGMMRLERKKSPSFAARHAKSRRRILPL</sequence>
<dbReference type="AlphaFoldDB" id="A0AA86SMA9"/>
<feature type="non-terminal residue" evidence="1">
    <location>
        <position position="1"/>
    </location>
</feature>
<evidence type="ECO:0000313" key="1">
    <source>
        <dbReference type="EMBL" id="CAJ1965314.1"/>
    </source>
</evidence>
<proteinExistence type="predicted"/>
<gene>
    <name evidence="1" type="ORF">AYBTSS11_LOCUS20774</name>
</gene>
<evidence type="ECO:0000313" key="2">
    <source>
        <dbReference type="Proteomes" id="UP001189624"/>
    </source>
</evidence>
<feature type="non-terminal residue" evidence="1">
    <location>
        <position position="61"/>
    </location>
</feature>
<accession>A0AA86SMA9</accession>
<protein>
    <submittedName>
        <fullName evidence="1">Uncharacterized protein</fullName>
    </submittedName>
</protein>
<dbReference type="Proteomes" id="UP001189624">
    <property type="component" value="Chromosome 6"/>
</dbReference>
<organism evidence="1 2">
    <name type="scientific">Sphenostylis stenocarpa</name>
    <dbReference type="NCBI Taxonomy" id="92480"/>
    <lineage>
        <taxon>Eukaryota</taxon>
        <taxon>Viridiplantae</taxon>
        <taxon>Streptophyta</taxon>
        <taxon>Embryophyta</taxon>
        <taxon>Tracheophyta</taxon>
        <taxon>Spermatophyta</taxon>
        <taxon>Magnoliopsida</taxon>
        <taxon>eudicotyledons</taxon>
        <taxon>Gunneridae</taxon>
        <taxon>Pentapetalae</taxon>
        <taxon>rosids</taxon>
        <taxon>fabids</taxon>
        <taxon>Fabales</taxon>
        <taxon>Fabaceae</taxon>
        <taxon>Papilionoideae</taxon>
        <taxon>50 kb inversion clade</taxon>
        <taxon>NPAAA clade</taxon>
        <taxon>indigoferoid/millettioid clade</taxon>
        <taxon>Phaseoleae</taxon>
        <taxon>Sphenostylis</taxon>
    </lineage>
</organism>
<keyword evidence="2" id="KW-1185">Reference proteome</keyword>
<reference evidence="1" key="1">
    <citation type="submission" date="2023-10" db="EMBL/GenBank/DDBJ databases">
        <authorList>
            <person name="Domelevo Entfellner J.-B."/>
        </authorList>
    </citation>
    <scope>NUCLEOTIDE SEQUENCE</scope>
</reference>
<dbReference type="Gramene" id="rna-AYBTSS11_LOCUS20774">
    <property type="protein sequence ID" value="CAJ1965314.1"/>
    <property type="gene ID" value="gene-AYBTSS11_LOCUS20774"/>
</dbReference>
<name>A0AA86SMA9_9FABA</name>
<dbReference type="EMBL" id="OY731403">
    <property type="protein sequence ID" value="CAJ1965314.1"/>
    <property type="molecule type" value="Genomic_DNA"/>
</dbReference>